<dbReference type="Gene3D" id="3.40.50.620">
    <property type="entry name" value="HUPs"/>
    <property type="match status" value="1"/>
</dbReference>
<feature type="region of interest" description="Disordered" evidence="4">
    <location>
        <begin position="1"/>
        <end position="26"/>
    </location>
</feature>
<evidence type="ECO:0000256" key="3">
    <source>
        <dbReference type="ARBA" id="ARBA00048741"/>
    </source>
</evidence>
<dbReference type="Gene3D" id="3.60.20.10">
    <property type="entry name" value="Glutamine Phosphoribosylpyrophosphate, subunit 1, domain 1"/>
    <property type="match status" value="1"/>
</dbReference>
<keyword evidence="8" id="KW-1185">Reference proteome</keyword>
<dbReference type="InterPro" id="IPR051786">
    <property type="entry name" value="ASN_synthetase/amidase"/>
</dbReference>
<dbReference type="InterPro" id="IPR014729">
    <property type="entry name" value="Rossmann-like_a/b/a_fold"/>
</dbReference>
<gene>
    <name evidence="7" type="ORF">CVO96_17630</name>
</gene>
<dbReference type="Pfam" id="PF13537">
    <property type="entry name" value="GATase_7"/>
    <property type="match status" value="1"/>
</dbReference>
<organism evidence="7 8">
    <name type="scientific">Deinococcus koreensis</name>
    <dbReference type="NCBI Taxonomy" id="2054903"/>
    <lineage>
        <taxon>Bacteria</taxon>
        <taxon>Thermotogati</taxon>
        <taxon>Deinococcota</taxon>
        <taxon>Deinococci</taxon>
        <taxon>Deinococcales</taxon>
        <taxon>Deinococcaceae</taxon>
        <taxon>Deinococcus</taxon>
    </lineage>
</organism>
<comment type="catalytic activity">
    <reaction evidence="3">
        <text>L-aspartate + L-glutamine + ATP + H2O = L-asparagine + L-glutamate + AMP + diphosphate + H(+)</text>
        <dbReference type="Rhea" id="RHEA:12228"/>
        <dbReference type="ChEBI" id="CHEBI:15377"/>
        <dbReference type="ChEBI" id="CHEBI:15378"/>
        <dbReference type="ChEBI" id="CHEBI:29985"/>
        <dbReference type="ChEBI" id="CHEBI:29991"/>
        <dbReference type="ChEBI" id="CHEBI:30616"/>
        <dbReference type="ChEBI" id="CHEBI:33019"/>
        <dbReference type="ChEBI" id="CHEBI:58048"/>
        <dbReference type="ChEBI" id="CHEBI:58359"/>
        <dbReference type="ChEBI" id="CHEBI:456215"/>
        <dbReference type="EC" id="6.3.5.4"/>
    </reaction>
</comment>
<protein>
    <recommendedName>
        <fullName evidence="2">asparagine synthase (glutamine-hydrolyzing)</fullName>
        <ecNumber evidence="2">6.3.5.4</ecNumber>
    </recommendedName>
</protein>
<evidence type="ECO:0000256" key="2">
    <source>
        <dbReference type="ARBA" id="ARBA00012737"/>
    </source>
</evidence>
<feature type="domain" description="Glutamine amidotransferase type-2" evidence="6">
    <location>
        <begin position="67"/>
        <end position="130"/>
    </location>
</feature>
<name>A0A2K3UTB5_9DEIO</name>
<dbReference type="PANTHER" id="PTHR43284:SF1">
    <property type="entry name" value="ASPARAGINE SYNTHETASE"/>
    <property type="match status" value="1"/>
</dbReference>
<dbReference type="Proteomes" id="UP000236379">
    <property type="component" value="Unassembled WGS sequence"/>
</dbReference>
<accession>A0A2K3UTB5</accession>
<dbReference type="InterPro" id="IPR001962">
    <property type="entry name" value="Asn_synthase"/>
</dbReference>
<dbReference type="EC" id="6.3.5.4" evidence="2"/>
<dbReference type="SUPFAM" id="SSF56235">
    <property type="entry name" value="N-terminal nucleophile aminohydrolases (Ntn hydrolases)"/>
    <property type="match status" value="1"/>
</dbReference>
<evidence type="ECO:0000256" key="4">
    <source>
        <dbReference type="SAM" id="MobiDB-lite"/>
    </source>
</evidence>
<comment type="pathway">
    <text evidence="1">Amino-acid biosynthesis; L-asparagine biosynthesis; L-asparagine from L-aspartate (L-Gln route): step 1/1.</text>
</comment>
<dbReference type="EMBL" id="PPPD01000002">
    <property type="protein sequence ID" value="PNY79771.1"/>
    <property type="molecule type" value="Genomic_DNA"/>
</dbReference>
<evidence type="ECO:0000259" key="6">
    <source>
        <dbReference type="Pfam" id="PF13537"/>
    </source>
</evidence>
<dbReference type="RefSeq" id="WP_103313755.1">
    <property type="nucleotide sequence ID" value="NZ_PPPD01000002.1"/>
</dbReference>
<reference evidence="7 8" key="1">
    <citation type="submission" date="2018-01" db="EMBL/GenBank/DDBJ databases">
        <title>Deinococcus koreensis sp. nov., a radiation-resistant bacterium isolated from river water.</title>
        <authorList>
            <person name="Choi A."/>
        </authorList>
    </citation>
    <scope>NUCLEOTIDE SEQUENCE [LARGE SCALE GENOMIC DNA]</scope>
    <source>
        <strain evidence="7 8">SJW1-2</strain>
    </source>
</reference>
<dbReference type="AlphaFoldDB" id="A0A2K3UTB5"/>
<evidence type="ECO:0000313" key="8">
    <source>
        <dbReference type="Proteomes" id="UP000236379"/>
    </source>
</evidence>
<evidence type="ECO:0000259" key="5">
    <source>
        <dbReference type="Pfam" id="PF00733"/>
    </source>
</evidence>
<dbReference type="InterPro" id="IPR029055">
    <property type="entry name" value="Ntn_hydrolases_N"/>
</dbReference>
<dbReference type="OrthoDB" id="62955at2"/>
<dbReference type="InterPro" id="IPR017932">
    <property type="entry name" value="GATase_2_dom"/>
</dbReference>
<proteinExistence type="predicted"/>
<dbReference type="Pfam" id="PF00733">
    <property type="entry name" value="Asn_synthase"/>
    <property type="match status" value="1"/>
</dbReference>
<feature type="compositionally biased region" description="Polar residues" evidence="4">
    <location>
        <begin position="1"/>
        <end position="11"/>
    </location>
</feature>
<dbReference type="SUPFAM" id="SSF52402">
    <property type="entry name" value="Adenine nucleotide alpha hydrolases-like"/>
    <property type="match status" value="1"/>
</dbReference>
<evidence type="ECO:0000256" key="1">
    <source>
        <dbReference type="ARBA" id="ARBA00005187"/>
    </source>
</evidence>
<dbReference type="PANTHER" id="PTHR43284">
    <property type="entry name" value="ASPARAGINE SYNTHETASE (GLUTAMINE-HYDROLYZING)"/>
    <property type="match status" value="1"/>
</dbReference>
<evidence type="ECO:0000313" key="7">
    <source>
        <dbReference type="EMBL" id="PNY79771.1"/>
    </source>
</evidence>
<feature type="domain" description="Asparagine synthetase" evidence="5">
    <location>
        <begin position="207"/>
        <end position="296"/>
    </location>
</feature>
<sequence>MKTHFTVSLTPSAPLGPAEALTGQPANFTGTPFPLGPWQVQLDAQGPQEHRRIAPDLVALLRGTLYDRDLDGVLELYRHSGDDFARQLEGSFALLLLDLRSGRVLGLTDRLGSHKLYALHEGGRAWLSTSPATQAFRQRPVSLAGVGSYLVNGYMANGLTPYEGVRSLSPRALHEVRPEGLDSRPYWRPPLEGPTRAIRDADARAELAGLLQRAVQRRVRAAGSRVHLSLSGGYDSRGLLSLLTRTGTQVQTFSYTLNTAAPGSDSGVATRLAAQYGAQHQTLVAYRGDLLSALRLNARWGQGASAYCEEADAWAELEAQAPTDLFTGEQVFEVQPSPLRSSVETLNRVRVSPAGGLHLLTDRLPPPVSQALNAAWTQEYEGVLAQGEQWPPGYPRELGLLLSQYEPYFLLPWREHFGGRSAQIHTPYLDTDVLEFLGRLPARLLADKAILKQTLRQLDPALLQVPLARTQGYEADWRAELMRVTPEQWEPLWAAPSRLDELINPEVIRHLIAALGAPSVQQSAYVSARRVLGRARRTPLARRLFGAPLYRAKTPSLPGLLLSLLTLREVLS</sequence>
<dbReference type="GO" id="GO:0004066">
    <property type="term" value="F:asparagine synthase (glutamine-hydrolyzing) activity"/>
    <property type="evidence" value="ECO:0007669"/>
    <property type="project" value="UniProtKB-EC"/>
</dbReference>
<dbReference type="GO" id="GO:0006529">
    <property type="term" value="P:asparagine biosynthetic process"/>
    <property type="evidence" value="ECO:0007669"/>
    <property type="project" value="InterPro"/>
</dbReference>
<comment type="caution">
    <text evidence="7">The sequence shown here is derived from an EMBL/GenBank/DDBJ whole genome shotgun (WGS) entry which is preliminary data.</text>
</comment>